<keyword evidence="2" id="KW-1185">Reference proteome</keyword>
<dbReference type="AlphaFoldDB" id="A0A3N4HJX8"/>
<gene>
    <name evidence="1" type="ORF">BJ508DRAFT_314737</name>
</gene>
<dbReference type="Proteomes" id="UP000275078">
    <property type="component" value="Unassembled WGS sequence"/>
</dbReference>
<dbReference type="EMBL" id="ML119861">
    <property type="protein sequence ID" value="RPA72461.1"/>
    <property type="molecule type" value="Genomic_DNA"/>
</dbReference>
<name>A0A3N4HJX8_ASCIM</name>
<evidence type="ECO:0000313" key="1">
    <source>
        <dbReference type="EMBL" id="RPA72461.1"/>
    </source>
</evidence>
<reference evidence="1 2" key="1">
    <citation type="journal article" date="2018" name="Nat. Ecol. Evol.">
        <title>Pezizomycetes genomes reveal the molecular basis of ectomycorrhizal truffle lifestyle.</title>
        <authorList>
            <person name="Murat C."/>
            <person name="Payen T."/>
            <person name="Noel B."/>
            <person name="Kuo A."/>
            <person name="Morin E."/>
            <person name="Chen J."/>
            <person name="Kohler A."/>
            <person name="Krizsan K."/>
            <person name="Balestrini R."/>
            <person name="Da Silva C."/>
            <person name="Montanini B."/>
            <person name="Hainaut M."/>
            <person name="Levati E."/>
            <person name="Barry K.W."/>
            <person name="Belfiori B."/>
            <person name="Cichocki N."/>
            <person name="Clum A."/>
            <person name="Dockter R.B."/>
            <person name="Fauchery L."/>
            <person name="Guy J."/>
            <person name="Iotti M."/>
            <person name="Le Tacon F."/>
            <person name="Lindquist E.A."/>
            <person name="Lipzen A."/>
            <person name="Malagnac F."/>
            <person name="Mello A."/>
            <person name="Molinier V."/>
            <person name="Miyauchi S."/>
            <person name="Poulain J."/>
            <person name="Riccioni C."/>
            <person name="Rubini A."/>
            <person name="Sitrit Y."/>
            <person name="Splivallo R."/>
            <person name="Traeger S."/>
            <person name="Wang M."/>
            <person name="Zifcakova L."/>
            <person name="Wipf D."/>
            <person name="Zambonelli A."/>
            <person name="Paolocci F."/>
            <person name="Nowrousian M."/>
            <person name="Ottonello S."/>
            <person name="Baldrian P."/>
            <person name="Spatafora J.W."/>
            <person name="Henrissat B."/>
            <person name="Nagy L.G."/>
            <person name="Aury J.M."/>
            <person name="Wincker P."/>
            <person name="Grigoriev I.V."/>
            <person name="Bonfante P."/>
            <person name="Martin F.M."/>
        </authorList>
    </citation>
    <scope>NUCLEOTIDE SEQUENCE [LARGE SCALE GENOMIC DNA]</scope>
    <source>
        <strain evidence="1 2">RN42</strain>
    </source>
</reference>
<protein>
    <submittedName>
        <fullName evidence="1">Uncharacterized protein</fullName>
    </submittedName>
</protein>
<sequence>MEPTKPTSRRPAIESFFRCNGTLYKKLDFGNTSRIIELGSFKTENGYLFLREGHLFWTDTTTLRSTNLGTPEYLEPVKTPRKRAREDDNDDVVQCLRMATRRRIVAELREVVAGGVVDLERFKVAAERIAEAKRLCDACLKMLEDLDEHRRVEGKAV</sequence>
<accession>A0A3N4HJX8</accession>
<evidence type="ECO:0000313" key="2">
    <source>
        <dbReference type="Proteomes" id="UP000275078"/>
    </source>
</evidence>
<organism evidence="1 2">
    <name type="scientific">Ascobolus immersus RN42</name>
    <dbReference type="NCBI Taxonomy" id="1160509"/>
    <lineage>
        <taxon>Eukaryota</taxon>
        <taxon>Fungi</taxon>
        <taxon>Dikarya</taxon>
        <taxon>Ascomycota</taxon>
        <taxon>Pezizomycotina</taxon>
        <taxon>Pezizomycetes</taxon>
        <taxon>Pezizales</taxon>
        <taxon>Ascobolaceae</taxon>
        <taxon>Ascobolus</taxon>
    </lineage>
</organism>
<proteinExistence type="predicted"/>